<accession>A0A7X9NKZ8</accession>
<sequence length="313" mass="36707">MFNKLNELKENIEVYRDRIQSGEKKSGRWKKRWHKYSSKLYLFMFFLTVSGFVFFNYSRLFFKDDSPLLDSGIGEISKTKIGSSEAEIVSRKINNSTGYAEVLVHVEESSDQVHKEYVSFAGEVKKEQPIETKLIPISENYYLIQLHGVPKNWKTIGIDFGYNATQKAPTTVEQIEEQSQQKQTDRSQQTSFYWDVRKSKTDDDLKEKPRVKYLADVIVIEEKSTRDKQKLLAKSTEKIDSEIVRIDEKVKQEIEELIYKVGKEKEDSQTKIAQLEREKDKYIEAKSGIKKEEKLLDEKLEKLKERKEQSTTN</sequence>
<keyword evidence="2" id="KW-1133">Transmembrane helix</keyword>
<protein>
    <submittedName>
        <fullName evidence="3">Uncharacterized protein</fullName>
    </submittedName>
</protein>
<organism evidence="3 4">
    <name type="scientific">Enterococcus cecorum</name>
    <dbReference type="NCBI Taxonomy" id="44008"/>
    <lineage>
        <taxon>Bacteria</taxon>
        <taxon>Bacillati</taxon>
        <taxon>Bacillota</taxon>
        <taxon>Bacilli</taxon>
        <taxon>Lactobacillales</taxon>
        <taxon>Enterococcaceae</taxon>
        <taxon>Enterococcus</taxon>
    </lineage>
</organism>
<dbReference type="Proteomes" id="UP000588071">
    <property type="component" value="Unassembled WGS sequence"/>
</dbReference>
<comment type="caution">
    <text evidence="3">The sequence shown here is derived from an EMBL/GenBank/DDBJ whole genome shotgun (WGS) entry which is preliminary data.</text>
</comment>
<dbReference type="AlphaFoldDB" id="A0A7X9NKZ8"/>
<dbReference type="EMBL" id="JABAFV010000002">
    <property type="protein sequence ID" value="NME49129.1"/>
    <property type="molecule type" value="Genomic_DNA"/>
</dbReference>
<keyword evidence="2" id="KW-0472">Membrane</keyword>
<evidence type="ECO:0000313" key="4">
    <source>
        <dbReference type="Proteomes" id="UP000588071"/>
    </source>
</evidence>
<evidence type="ECO:0000256" key="2">
    <source>
        <dbReference type="SAM" id="Phobius"/>
    </source>
</evidence>
<keyword evidence="1" id="KW-0175">Coiled coil</keyword>
<reference evidence="3 4" key="1">
    <citation type="submission" date="2020-04" db="EMBL/GenBank/DDBJ databases">
        <authorList>
            <person name="Hitch T.C.A."/>
            <person name="Wylensek D."/>
            <person name="Clavel T."/>
        </authorList>
    </citation>
    <scope>NUCLEOTIDE SEQUENCE [LARGE SCALE GENOMIC DNA]</scope>
    <source>
        <strain evidence="3 4">WCA-380-WT-3C</strain>
    </source>
</reference>
<dbReference type="RefSeq" id="WP_168930252.1">
    <property type="nucleotide sequence ID" value="NZ_JABAFV010000002.1"/>
</dbReference>
<gene>
    <name evidence="3" type="ORF">HF857_02460</name>
</gene>
<feature type="coiled-coil region" evidence="1">
    <location>
        <begin position="265"/>
        <end position="313"/>
    </location>
</feature>
<evidence type="ECO:0000256" key="1">
    <source>
        <dbReference type="SAM" id="Coils"/>
    </source>
</evidence>
<proteinExistence type="predicted"/>
<feature type="transmembrane region" description="Helical" evidence="2">
    <location>
        <begin position="40"/>
        <end position="57"/>
    </location>
</feature>
<evidence type="ECO:0000313" key="3">
    <source>
        <dbReference type="EMBL" id="NME49129.1"/>
    </source>
</evidence>
<keyword evidence="2" id="KW-0812">Transmembrane</keyword>
<name>A0A7X9NKZ8_9ENTE</name>